<gene>
    <name evidence="1" type="ORF">BDV35DRAFT_375632</name>
</gene>
<sequence>MARKLSCIVVKNTRLKPPSLIFSSFLNIPMADVIGNSFLQGDNIKLDKSFTESRFFIVKKPSGGVGKQGSVWSAVNEVTSWNFRHGCLESSQLKEWLQQTGKLSTPSYPLSEQPNGGIRLLICNYTLFERVSLGMSREDYKLVEAGLALHPATLSALEVNGGMFSRYSWYAGQQRHRTSIILKAPQKYEIANYMLSLTHDPASQWTTALLAGEDIIDLFPSMEDHRSELPFRSQAPGRTIRTGLAQSPEMWNNPLTLPCILVTDHLKRLQQYCTGSLTQQVMVIEEHLGVTTVGRRNQVPRFRGSTNRRLHSKDADVLNLGIPVNRSQTHFLTVSINSKLTSILFTKLSPKWNHEASRFLLNIVNESSGEWRGQNLHDNQIRELIEHNVCLAKSIEDHVLCLQARMELQLDVLSTVPLTAVTLGGWALWWNFEKHRYDVTPRRAKDFVITWGPSNAIQAERPGFKSFISDGVRPGYG</sequence>
<dbReference type="EMBL" id="ML734553">
    <property type="protein sequence ID" value="KAB8252747.1"/>
    <property type="molecule type" value="Genomic_DNA"/>
</dbReference>
<protein>
    <submittedName>
        <fullName evidence="1">Uncharacterized protein</fullName>
    </submittedName>
</protein>
<reference evidence="1" key="1">
    <citation type="submission" date="2019-04" db="EMBL/GenBank/DDBJ databases">
        <title>Friends and foes A comparative genomics study of 23 Aspergillus species from section Flavi.</title>
        <authorList>
            <consortium name="DOE Joint Genome Institute"/>
            <person name="Kjaerbolling I."/>
            <person name="Vesth T."/>
            <person name="Frisvad J.C."/>
            <person name="Nybo J.L."/>
            <person name="Theobald S."/>
            <person name="Kildgaard S."/>
            <person name="Isbrandt T."/>
            <person name="Kuo A."/>
            <person name="Sato A."/>
            <person name="Lyhne E.K."/>
            <person name="Kogle M.E."/>
            <person name="Wiebenga A."/>
            <person name="Kun R.S."/>
            <person name="Lubbers R.J."/>
            <person name="Makela M.R."/>
            <person name="Barry K."/>
            <person name="Chovatia M."/>
            <person name="Clum A."/>
            <person name="Daum C."/>
            <person name="Haridas S."/>
            <person name="He G."/>
            <person name="LaButti K."/>
            <person name="Lipzen A."/>
            <person name="Mondo S."/>
            <person name="Riley R."/>
            <person name="Salamov A."/>
            <person name="Simmons B.A."/>
            <person name="Magnuson J.K."/>
            <person name="Henrissat B."/>
            <person name="Mortensen U.H."/>
            <person name="Larsen T.O."/>
            <person name="Devries R.P."/>
            <person name="Grigoriev I.V."/>
            <person name="Machida M."/>
            <person name="Baker S.E."/>
            <person name="Andersen M.R."/>
        </authorList>
    </citation>
    <scope>NUCLEOTIDE SEQUENCE [LARGE SCALE GENOMIC DNA]</scope>
    <source>
        <strain evidence="1">CBS 121.62</strain>
    </source>
</reference>
<evidence type="ECO:0000313" key="1">
    <source>
        <dbReference type="EMBL" id="KAB8252747.1"/>
    </source>
</evidence>
<accession>A0A5N6HFQ0</accession>
<dbReference type="VEuPathDB" id="FungiDB:AFLA_007555"/>
<dbReference type="AlphaFoldDB" id="A0A5N6HFQ0"/>
<organism evidence="1">
    <name type="scientific">Aspergillus flavus</name>
    <dbReference type="NCBI Taxonomy" id="5059"/>
    <lineage>
        <taxon>Eukaryota</taxon>
        <taxon>Fungi</taxon>
        <taxon>Dikarya</taxon>
        <taxon>Ascomycota</taxon>
        <taxon>Pezizomycotina</taxon>
        <taxon>Eurotiomycetes</taxon>
        <taxon>Eurotiomycetidae</taxon>
        <taxon>Eurotiales</taxon>
        <taxon>Aspergillaceae</taxon>
        <taxon>Aspergillus</taxon>
        <taxon>Aspergillus subgen. Circumdati</taxon>
    </lineage>
</organism>
<dbReference type="VEuPathDB" id="FungiDB:F9C07_2280560"/>
<dbReference type="Proteomes" id="UP000325434">
    <property type="component" value="Unassembled WGS sequence"/>
</dbReference>
<name>A0A5N6HFQ0_ASPFL</name>
<proteinExistence type="predicted"/>